<feature type="domain" description="Helicase C-terminal" evidence="2">
    <location>
        <begin position="247"/>
        <end position="397"/>
    </location>
</feature>
<dbReference type="InterPro" id="IPR001650">
    <property type="entry name" value="Helicase_C-like"/>
</dbReference>
<dbReference type="GO" id="GO:0004386">
    <property type="term" value="F:helicase activity"/>
    <property type="evidence" value="ECO:0007669"/>
    <property type="project" value="UniProtKB-KW"/>
</dbReference>
<dbReference type="PANTHER" id="PTHR47962:SF7">
    <property type="entry name" value="MITOCHONDRIAL ATP-DEPENDENT HELICASE IRC3-RELATED"/>
    <property type="match status" value="1"/>
</dbReference>
<keyword evidence="3" id="KW-0547">Nucleotide-binding</keyword>
<gene>
    <name evidence="3" type="ORF">DSOL_4292</name>
</gene>
<dbReference type="CDD" id="cd18032">
    <property type="entry name" value="DEXHc_RE_I_III_res"/>
    <property type="match status" value="1"/>
</dbReference>
<dbReference type="Pfam" id="PF00271">
    <property type="entry name" value="Helicase_C"/>
    <property type="match status" value="1"/>
</dbReference>
<keyword evidence="3" id="KW-0378">Hydrolase</keyword>
<dbReference type="CDD" id="cd18799">
    <property type="entry name" value="SF2_C_EcoAI-like"/>
    <property type="match status" value="1"/>
</dbReference>
<dbReference type="EMBL" id="MLBF01000049">
    <property type="protein sequence ID" value="OLN27933.1"/>
    <property type="molecule type" value="Genomic_DNA"/>
</dbReference>
<dbReference type="Proteomes" id="UP000186102">
    <property type="component" value="Unassembled WGS sequence"/>
</dbReference>
<dbReference type="PROSITE" id="PS51192">
    <property type="entry name" value="HELICASE_ATP_BIND_1"/>
    <property type="match status" value="1"/>
</dbReference>
<keyword evidence="3" id="KW-0347">Helicase</keyword>
<dbReference type="AlphaFoldDB" id="A0A1Q8QKR4"/>
<dbReference type="InterPro" id="IPR014001">
    <property type="entry name" value="Helicase_ATP-bd"/>
</dbReference>
<dbReference type="InterPro" id="IPR052511">
    <property type="entry name" value="ATP-dep_Helicase"/>
</dbReference>
<protein>
    <submittedName>
        <fullName evidence="3">Helicase</fullName>
    </submittedName>
</protein>
<feature type="domain" description="Helicase ATP-binding" evidence="1">
    <location>
        <begin position="27"/>
        <end position="184"/>
    </location>
</feature>
<dbReference type="InterPro" id="IPR027417">
    <property type="entry name" value="P-loop_NTPase"/>
</dbReference>
<evidence type="ECO:0000313" key="4">
    <source>
        <dbReference type="Proteomes" id="UP000186102"/>
    </source>
</evidence>
<dbReference type="Gene3D" id="3.40.50.300">
    <property type="entry name" value="P-loop containing nucleotide triphosphate hydrolases"/>
    <property type="match status" value="2"/>
</dbReference>
<reference evidence="3 4" key="1">
    <citation type="submission" date="2016-09" db="EMBL/GenBank/DDBJ databases">
        <title>Complete genome of Desulfosporosinus sp. OL.</title>
        <authorList>
            <person name="Mardanov A."/>
            <person name="Beletsky A."/>
            <person name="Panova A."/>
            <person name="Karnachuk O."/>
            <person name="Ravin N."/>
        </authorList>
    </citation>
    <scope>NUCLEOTIDE SEQUENCE [LARGE SCALE GENOMIC DNA]</scope>
    <source>
        <strain evidence="3 4">OL</strain>
    </source>
</reference>
<dbReference type="PANTHER" id="PTHR47962">
    <property type="entry name" value="ATP-DEPENDENT HELICASE LHR-RELATED-RELATED"/>
    <property type="match status" value="1"/>
</dbReference>
<comment type="caution">
    <text evidence="3">The sequence shown here is derived from an EMBL/GenBank/DDBJ whole genome shotgun (WGS) entry which is preliminary data.</text>
</comment>
<organism evidence="3 4">
    <name type="scientific">Desulfosporosinus metallidurans</name>
    <dbReference type="NCBI Taxonomy" id="1888891"/>
    <lineage>
        <taxon>Bacteria</taxon>
        <taxon>Bacillati</taxon>
        <taxon>Bacillota</taxon>
        <taxon>Clostridia</taxon>
        <taxon>Eubacteriales</taxon>
        <taxon>Desulfitobacteriaceae</taxon>
        <taxon>Desulfosporosinus</taxon>
    </lineage>
</organism>
<dbReference type="GO" id="GO:0016887">
    <property type="term" value="F:ATP hydrolysis activity"/>
    <property type="evidence" value="ECO:0007669"/>
    <property type="project" value="TreeGrafter"/>
</dbReference>
<proteinExistence type="predicted"/>
<sequence length="468" mass="53495">MWSGLAFHFDLKTYYYQQEILDKLKAEREVHHSFKNLVVAATGTGKTVIAAFDYRDFCRANPNRTNKLLFVAHRKELLSQSLSCFRGILKDLNFGAMMVGGLNPDSFDHLFVSIQSFNSKDLTEVTSPDFYDYIVIDEFHLAAAPSYQELLEYYKPKVLLGLTATPERADGQSIYTYFQGRVAAEIRLWEAIERKLLSPFHYFGVTDNVDLSQVHWVAGNYDERELENLYVFEKAIAERRVGYIISALERYCLDPAEIIGIGFCLSKKHAEFMAQVFNKAGIPLVAESEIVVRDSVKRCLVTKEITFAFVVDIYNEGIDIPEVNTVLFLRPTESLTVFLQQLGRGLRLCEGKEALTGLDFVGQAHQRYSFEGRFKALLSRSRKTIEQEIKTGFANVPRGCSIQLEKQAQDYILENIRDAVNTKRNLISKLYDLIEVKHELKVREFFEGYHVTPQDVYSKKVTVVGLAS</sequence>
<dbReference type="PROSITE" id="PS51194">
    <property type="entry name" value="HELICASE_CTER"/>
    <property type="match status" value="1"/>
</dbReference>
<keyword evidence="4" id="KW-1185">Reference proteome</keyword>
<dbReference type="InterPro" id="IPR006935">
    <property type="entry name" value="Helicase/UvrB_N"/>
</dbReference>
<evidence type="ECO:0000259" key="2">
    <source>
        <dbReference type="PROSITE" id="PS51194"/>
    </source>
</evidence>
<dbReference type="GO" id="GO:0003677">
    <property type="term" value="F:DNA binding"/>
    <property type="evidence" value="ECO:0007669"/>
    <property type="project" value="InterPro"/>
</dbReference>
<evidence type="ECO:0000313" key="3">
    <source>
        <dbReference type="EMBL" id="OLN27933.1"/>
    </source>
</evidence>
<name>A0A1Q8QKR4_9FIRM</name>
<dbReference type="SUPFAM" id="SSF52540">
    <property type="entry name" value="P-loop containing nucleoside triphosphate hydrolases"/>
    <property type="match status" value="1"/>
</dbReference>
<accession>A0A1Q8QKR4</accession>
<keyword evidence="3" id="KW-0067">ATP-binding</keyword>
<evidence type="ECO:0000259" key="1">
    <source>
        <dbReference type="PROSITE" id="PS51192"/>
    </source>
</evidence>
<dbReference type="Pfam" id="PF04851">
    <property type="entry name" value="ResIII"/>
    <property type="match status" value="1"/>
</dbReference>
<dbReference type="GO" id="GO:0005524">
    <property type="term" value="F:ATP binding"/>
    <property type="evidence" value="ECO:0007669"/>
    <property type="project" value="InterPro"/>
</dbReference>
<dbReference type="SMART" id="SM00487">
    <property type="entry name" value="DEXDc"/>
    <property type="match status" value="1"/>
</dbReference>
<dbReference type="STRING" id="1888891.DSOL_4292"/>